<dbReference type="EC" id="3.6.-.-" evidence="1"/>
<accession>A0A3S4JCU5</accession>
<evidence type="ECO:0000313" key="1">
    <source>
        <dbReference type="EMBL" id="VEB56585.1"/>
    </source>
</evidence>
<proteinExistence type="predicted"/>
<sequence>MSSYWNLPAAKRKKSWVLQACRLPNTVCFTLKTNIAGFWGALFSCVSHGPFALQEDEVSEVCWLDSGGDHRAL</sequence>
<dbReference type="EMBL" id="LR134190">
    <property type="protein sequence ID" value="VEB56585.1"/>
    <property type="molecule type" value="Genomic_DNA"/>
</dbReference>
<keyword evidence="1" id="KW-0378">Hydrolase</keyword>
<organism evidence="1 2">
    <name type="scientific">Salmonella enterica I</name>
    <dbReference type="NCBI Taxonomy" id="59201"/>
    <lineage>
        <taxon>Bacteria</taxon>
        <taxon>Pseudomonadati</taxon>
        <taxon>Pseudomonadota</taxon>
        <taxon>Gammaproteobacteria</taxon>
        <taxon>Enterobacterales</taxon>
        <taxon>Enterobacteriaceae</taxon>
        <taxon>Salmonella</taxon>
    </lineage>
</organism>
<dbReference type="GO" id="GO:0016787">
    <property type="term" value="F:hydrolase activity"/>
    <property type="evidence" value="ECO:0007669"/>
    <property type="project" value="UniProtKB-KW"/>
</dbReference>
<dbReference type="AlphaFoldDB" id="A0A3S4JCU5"/>
<reference evidence="1 2" key="1">
    <citation type="submission" date="2018-12" db="EMBL/GenBank/DDBJ databases">
        <authorList>
            <consortium name="Pathogen Informatics"/>
        </authorList>
    </citation>
    <scope>NUCLEOTIDE SEQUENCE [LARGE SCALE GENOMIC DNA]</scope>
    <source>
        <strain evidence="1 2">NCTC6754</strain>
    </source>
</reference>
<protein>
    <submittedName>
        <fullName evidence="1">Nudix hydrolase YfcD</fullName>
        <ecNumber evidence="1">3.6.-.-</ecNumber>
    </submittedName>
</protein>
<evidence type="ECO:0000313" key="2">
    <source>
        <dbReference type="Proteomes" id="UP000269208"/>
    </source>
</evidence>
<gene>
    <name evidence="1" type="primary">yfcD_2</name>
    <name evidence="1" type="ORF">NCTC6754_04443</name>
</gene>
<name>A0A3S4JCU5_SALET</name>
<dbReference type="Proteomes" id="UP000269208">
    <property type="component" value="Chromosome"/>
</dbReference>